<gene>
    <name evidence="14" type="ORF">CNEO2_370035</name>
    <name evidence="13" type="ORF">CNEO_42905</name>
    <name evidence="15" type="ORF">CNEONATNEC25_02446</name>
</gene>
<dbReference type="GeneID" id="68877844"/>
<dbReference type="Proteomes" id="UP001189143">
    <property type="component" value="Unassembled WGS sequence"/>
</dbReference>
<dbReference type="SMART" id="SM00342">
    <property type="entry name" value="HTH_ARAC"/>
    <property type="match status" value="1"/>
</dbReference>
<dbReference type="PROSITE" id="PS01124">
    <property type="entry name" value="HTH_ARAC_FAMILY_2"/>
    <property type="match status" value="1"/>
</dbReference>
<dbReference type="Pfam" id="PF00072">
    <property type="entry name" value="Response_reg"/>
    <property type="match status" value="1"/>
</dbReference>
<dbReference type="PANTHER" id="PTHR42713">
    <property type="entry name" value="HISTIDINE KINASE-RELATED"/>
    <property type="match status" value="1"/>
</dbReference>
<accession>A0A650MHG5</accession>
<feature type="domain" description="HTH araC/xylS-type" evidence="11">
    <location>
        <begin position="436"/>
        <end position="535"/>
    </location>
</feature>
<dbReference type="EMBL" id="UWJD01000002">
    <property type="protein sequence ID" value="VCT84845.1"/>
    <property type="molecule type" value="Genomic_DNA"/>
</dbReference>
<organism evidence="15 16">
    <name type="scientific">Clostridium neonatale</name>
    <dbReference type="NCBI Taxonomy" id="137838"/>
    <lineage>
        <taxon>Bacteria</taxon>
        <taxon>Bacillati</taxon>
        <taxon>Bacillota</taxon>
        <taxon>Clostridia</taxon>
        <taxon>Eubacteriales</taxon>
        <taxon>Clostridiaceae</taxon>
        <taxon>Clostridium</taxon>
    </lineage>
</organism>
<keyword evidence="5" id="KW-0902">Two-component regulatory system</keyword>
<dbReference type="Proteomes" id="UP000789738">
    <property type="component" value="Unassembled WGS sequence"/>
</dbReference>
<sequence length="539" mass="63523">MYKLLLVDDEVLVREAIAENIHWNELGYELLSVCENGKEAIEYIKKNKVDVVITDICMPFIDGIDLSKYIYENHLPINVIIFSGYNEFEYAKKAIKYGVSEYLSKPVTAYELSEILGNLKKNLDKKREVEAEFDKLNKSYFKNRILIQSKIIEKLIMGNEIEEESRKEIEEYGLQMDYLEYRVAIIEIDIYSDLYNANEDKIKKGEMKSFVIYNISDEIIKKYNAGEVCKGDNNKGLILLWTNHSREFEDKINLIFKEIQEEVFKVLKLTITISVGEIVYSLSDLHKSYKDAEQLLLYRYLWDENQIFDREKLKNKLNGSVNLDNVIDKVILGIKLNEKKQIEEKIIEIQELLKNAYIRKNKICLYLFEIVSQACDLLRTYNLTDDFIYRKKEEVITRITESRSLREAMLILKEFCYMSCDEMYKQRDSDGNKQAMLALDYIEKHYGDFDLNLNVICSYVCVSISHFSTIFKNYTGDTFMEVLMRTRMQKAKELLENTSLKNYEISEKVGFRDPHYFSIAFKKATGKSPKEYVKEVRKK</sequence>
<dbReference type="CDD" id="cd17536">
    <property type="entry name" value="REC_YesN-like"/>
    <property type="match status" value="1"/>
</dbReference>
<keyword evidence="4 10" id="KW-0597">Phosphoprotein</keyword>
<evidence type="ECO:0000256" key="8">
    <source>
        <dbReference type="ARBA" id="ARBA00023163"/>
    </source>
</evidence>
<dbReference type="InterPro" id="IPR011006">
    <property type="entry name" value="CheY-like_superfamily"/>
</dbReference>
<dbReference type="EMBL" id="CAKJVE010000004">
    <property type="protein sequence ID" value="CAG9707216.1"/>
    <property type="molecule type" value="Genomic_DNA"/>
</dbReference>
<evidence type="ECO:0000256" key="7">
    <source>
        <dbReference type="ARBA" id="ARBA00023125"/>
    </source>
</evidence>
<dbReference type="InterPro" id="IPR001789">
    <property type="entry name" value="Sig_transdc_resp-reg_receiver"/>
</dbReference>
<dbReference type="PANTHER" id="PTHR42713:SF3">
    <property type="entry name" value="TRANSCRIPTIONAL REGULATORY PROTEIN HPTR"/>
    <property type="match status" value="1"/>
</dbReference>
<evidence type="ECO:0000256" key="3">
    <source>
        <dbReference type="ARBA" id="ARBA00022490"/>
    </source>
</evidence>
<name>A0A650MHG5_9CLOT</name>
<dbReference type="InterPro" id="IPR051552">
    <property type="entry name" value="HptR"/>
</dbReference>
<dbReference type="Pfam" id="PF12833">
    <property type="entry name" value="HTH_18"/>
    <property type="match status" value="1"/>
</dbReference>
<evidence type="ECO:0000259" key="12">
    <source>
        <dbReference type="PROSITE" id="PS50110"/>
    </source>
</evidence>
<dbReference type="Gene3D" id="3.40.50.2300">
    <property type="match status" value="1"/>
</dbReference>
<evidence type="ECO:0000259" key="11">
    <source>
        <dbReference type="PROSITE" id="PS01124"/>
    </source>
</evidence>
<dbReference type="InterPro" id="IPR009057">
    <property type="entry name" value="Homeodomain-like_sf"/>
</dbReference>
<dbReference type="PROSITE" id="PS50110">
    <property type="entry name" value="RESPONSE_REGULATORY"/>
    <property type="match status" value="1"/>
</dbReference>
<dbReference type="SUPFAM" id="SSF46689">
    <property type="entry name" value="Homeodomain-like"/>
    <property type="match status" value="1"/>
</dbReference>
<evidence type="ECO:0000256" key="10">
    <source>
        <dbReference type="PROSITE-ProRule" id="PRU00169"/>
    </source>
</evidence>
<evidence type="ECO:0000256" key="9">
    <source>
        <dbReference type="ARBA" id="ARBA00024867"/>
    </source>
</evidence>
<dbReference type="SUPFAM" id="SSF52172">
    <property type="entry name" value="CheY-like"/>
    <property type="match status" value="1"/>
</dbReference>
<dbReference type="RefSeq" id="WP_125149859.1">
    <property type="nucleotide sequence ID" value="NZ_CAKJVD010000041.1"/>
</dbReference>
<dbReference type="GO" id="GO:0005737">
    <property type="term" value="C:cytoplasm"/>
    <property type="evidence" value="ECO:0007669"/>
    <property type="project" value="UniProtKB-SubCell"/>
</dbReference>
<dbReference type="GO" id="GO:0003700">
    <property type="term" value="F:DNA-binding transcription factor activity"/>
    <property type="evidence" value="ECO:0007669"/>
    <property type="project" value="InterPro"/>
</dbReference>
<dbReference type="EMBL" id="CAMTCP010000234">
    <property type="protein sequence ID" value="CAI3612274.1"/>
    <property type="molecule type" value="Genomic_DNA"/>
</dbReference>
<dbReference type="SMART" id="SM00448">
    <property type="entry name" value="REC"/>
    <property type="match status" value="1"/>
</dbReference>
<dbReference type="InterPro" id="IPR018060">
    <property type="entry name" value="HTH_AraC"/>
</dbReference>
<evidence type="ECO:0000256" key="1">
    <source>
        <dbReference type="ARBA" id="ARBA00004496"/>
    </source>
</evidence>
<keyword evidence="8" id="KW-0804">Transcription</keyword>
<comment type="function">
    <text evidence="9">May play the central regulatory role in sporulation. It may be an element of the effector pathway responsible for the activation of sporulation genes in response to nutritional stress. Spo0A may act in concert with spo0H (a sigma factor) to control the expression of some genes that are critical to the sporulation process.</text>
</comment>
<keyword evidence="6" id="KW-0805">Transcription regulation</keyword>
<reference evidence="14" key="3">
    <citation type="submission" date="2022-10" db="EMBL/GenBank/DDBJ databases">
        <authorList>
            <person name="Aires J."/>
            <person name="Mesa V."/>
        </authorList>
    </citation>
    <scope>NUCLEOTIDE SEQUENCE</scope>
    <source>
        <strain evidence="14">Clostridium neonatale JD116</strain>
    </source>
</reference>
<comment type="subcellular location">
    <subcellularLocation>
        <location evidence="1">Cytoplasm</location>
    </subcellularLocation>
</comment>
<evidence type="ECO:0000256" key="2">
    <source>
        <dbReference type="ARBA" id="ARBA00018672"/>
    </source>
</evidence>
<feature type="modified residue" description="4-aspartylphosphate" evidence="10">
    <location>
        <position position="55"/>
    </location>
</feature>
<dbReference type="GO" id="GO:0000160">
    <property type="term" value="P:phosphorelay signal transduction system"/>
    <property type="evidence" value="ECO:0007669"/>
    <property type="project" value="UniProtKB-KW"/>
</dbReference>
<protein>
    <recommendedName>
        <fullName evidence="2">Stage 0 sporulation protein A homolog</fullName>
    </recommendedName>
</protein>
<evidence type="ECO:0000313" key="15">
    <source>
        <dbReference type="EMBL" id="VCT84845.1"/>
    </source>
</evidence>
<evidence type="ECO:0000313" key="16">
    <source>
        <dbReference type="Proteomes" id="UP000431451"/>
    </source>
</evidence>
<evidence type="ECO:0000256" key="6">
    <source>
        <dbReference type="ARBA" id="ARBA00023015"/>
    </source>
</evidence>
<evidence type="ECO:0000256" key="4">
    <source>
        <dbReference type="ARBA" id="ARBA00022553"/>
    </source>
</evidence>
<dbReference type="GO" id="GO:0043565">
    <property type="term" value="F:sequence-specific DNA binding"/>
    <property type="evidence" value="ECO:0007669"/>
    <property type="project" value="InterPro"/>
</dbReference>
<evidence type="ECO:0000313" key="13">
    <source>
        <dbReference type="EMBL" id="CAG9707216.1"/>
    </source>
</evidence>
<dbReference type="Gene3D" id="1.10.10.60">
    <property type="entry name" value="Homeodomain-like"/>
    <property type="match status" value="2"/>
</dbReference>
<dbReference type="AlphaFoldDB" id="A0A650MHG5"/>
<feature type="domain" description="Response regulatory" evidence="12">
    <location>
        <begin position="3"/>
        <end position="120"/>
    </location>
</feature>
<dbReference type="Proteomes" id="UP000431451">
    <property type="component" value="Unassembled WGS sequence"/>
</dbReference>
<keyword evidence="7" id="KW-0238">DNA-binding</keyword>
<proteinExistence type="predicted"/>
<keyword evidence="3" id="KW-0963">Cytoplasm</keyword>
<evidence type="ECO:0000313" key="14">
    <source>
        <dbReference type="EMBL" id="CAI3612274.1"/>
    </source>
</evidence>
<reference evidence="15 16" key="1">
    <citation type="submission" date="2018-06" db="EMBL/GenBank/DDBJ databases">
        <authorList>
            <consortium name="IHU Genomes"/>
        </authorList>
    </citation>
    <scope>NUCLEOTIDE SEQUENCE [LARGE SCALE GENOMIC DNA]</scope>
    <source>
        <strain evidence="15 16">NEC25</strain>
    </source>
</reference>
<evidence type="ECO:0000256" key="5">
    <source>
        <dbReference type="ARBA" id="ARBA00023012"/>
    </source>
</evidence>
<reference evidence="13" key="2">
    <citation type="submission" date="2021-10" db="EMBL/GenBank/DDBJ databases">
        <authorList>
            <person name="Mesa V."/>
        </authorList>
    </citation>
    <scope>NUCLEOTIDE SEQUENCE</scope>
    <source>
        <strain evidence="13">CC3_PB</strain>
    </source>
</reference>